<dbReference type="SMART" id="SM00044">
    <property type="entry name" value="CYCc"/>
    <property type="match status" value="1"/>
</dbReference>
<feature type="transmembrane region" description="Helical" evidence="1">
    <location>
        <begin position="434"/>
        <end position="458"/>
    </location>
</feature>
<dbReference type="EC" id="4.6.1.1" evidence="3"/>
<dbReference type="PANTHER" id="PTHR43081">
    <property type="entry name" value="ADENYLATE CYCLASE, TERMINAL-DIFFERENTIATION SPECIFIC-RELATED"/>
    <property type="match status" value="1"/>
</dbReference>
<sequence length="752" mass="84203">MSKLQKSVVLGLVAGLLGIVLGLTSFGHGLEENLGLGLLFNLRGRRDAPSDVVVVNIDKTSSDKLNLPNRPVEWPRALHARLIENLLRAGAAVIVFDVTFDKESDSVNDRIFAQAVRKARNIVFCEFLKKEVVPFGKLNGVPSGKLDIEELIQPIPLLAGHAAALAPFPLPKLPFRVNQYWTFKTSAGDTPTLPVVAFQVYGFQVYNEFIKLLKKNYPDKTDVLSLQKDELIDSGKVVTFMMTLRDIFQKDPAIADRMLAELKNSKILVADMRKRRILTALIKMYQAPDSRYLNFYGPPGTITTVPYYQVLNLNNDRNAGTGEIDFRGKVIFIGQAETQPYLQKDGFYTVFSTTDGLDLNGVEIAATAFANILEGLPVRPLSTPLLTVLILTSGLFLGLAAFLLPSIPAVITIIVMNALYLYFAFYQFRTAGVWYPLVVPCLLQSPASFFGAIVWKYVDTGRERQKIRKAFSYYLPEDIVDKLIINIGDVRASTRIVNGTCLYTDLEQYTALSETMEPEELSNFIKQYYETIFGPVKQYGGVVSNVVADSMLALWVSALPDDQQRKNACLAALDLAEEVRRVNQSSDDVKISTRIGLNFGRFLLGNIGAIDHYEYRPIGDIVNTTARIEGLNKHLGTYLLASEDTIKGISGILVREVGKFLLYGKAKPVRVFELICRADKMTEEQRELCLIFAEALDAFRNQLWEDAVEKFHDIINKYGKDGPSQYYLELISHYREYPPGKSWDGVICVEKK</sequence>
<dbReference type="EMBL" id="UOGI01000332">
    <property type="protein sequence ID" value="VAX34491.1"/>
    <property type="molecule type" value="Genomic_DNA"/>
</dbReference>
<keyword evidence="1" id="KW-0812">Transmembrane</keyword>
<accession>A0A3B1D6R2</accession>
<dbReference type="PROSITE" id="PS50125">
    <property type="entry name" value="GUANYLATE_CYCLASE_2"/>
    <property type="match status" value="1"/>
</dbReference>
<dbReference type="Pfam" id="PF05226">
    <property type="entry name" value="CHASE2"/>
    <property type="match status" value="1"/>
</dbReference>
<dbReference type="SMART" id="SM01080">
    <property type="entry name" value="CHASE2"/>
    <property type="match status" value="1"/>
</dbReference>
<protein>
    <submittedName>
        <fullName evidence="3">Adenylate cyclase</fullName>
        <ecNumber evidence="3">4.6.1.1</ecNumber>
    </submittedName>
</protein>
<dbReference type="InterPro" id="IPR007890">
    <property type="entry name" value="CHASE2"/>
</dbReference>
<dbReference type="GO" id="GO:0004016">
    <property type="term" value="F:adenylate cyclase activity"/>
    <property type="evidence" value="ECO:0007669"/>
    <property type="project" value="UniProtKB-EC"/>
</dbReference>
<proteinExistence type="predicted"/>
<dbReference type="GO" id="GO:0035556">
    <property type="term" value="P:intracellular signal transduction"/>
    <property type="evidence" value="ECO:0007669"/>
    <property type="project" value="InterPro"/>
</dbReference>
<evidence type="ECO:0000313" key="3">
    <source>
        <dbReference type="EMBL" id="VAX34491.1"/>
    </source>
</evidence>
<keyword evidence="3" id="KW-0456">Lyase</keyword>
<evidence type="ECO:0000256" key="1">
    <source>
        <dbReference type="SAM" id="Phobius"/>
    </source>
</evidence>
<feature type="domain" description="Guanylate cyclase" evidence="2">
    <location>
        <begin position="500"/>
        <end position="629"/>
    </location>
</feature>
<dbReference type="PANTHER" id="PTHR43081:SF1">
    <property type="entry name" value="ADENYLATE CYCLASE, TERMINAL-DIFFERENTIATION SPECIFIC"/>
    <property type="match status" value="1"/>
</dbReference>
<organism evidence="3">
    <name type="scientific">hydrothermal vent metagenome</name>
    <dbReference type="NCBI Taxonomy" id="652676"/>
    <lineage>
        <taxon>unclassified sequences</taxon>
        <taxon>metagenomes</taxon>
        <taxon>ecological metagenomes</taxon>
    </lineage>
</organism>
<name>A0A3B1D6R2_9ZZZZ</name>
<dbReference type="CDD" id="cd07302">
    <property type="entry name" value="CHD"/>
    <property type="match status" value="1"/>
</dbReference>
<reference evidence="3" key="1">
    <citation type="submission" date="2018-06" db="EMBL/GenBank/DDBJ databases">
        <authorList>
            <person name="Zhirakovskaya E."/>
        </authorList>
    </citation>
    <scope>NUCLEOTIDE SEQUENCE</scope>
</reference>
<dbReference type="InterPro" id="IPR029787">
    <property type="entry name" value="Nucleotide_cyclase"/>
</dbReference>
<keyword evidence="1" id="KW-0472">Membrane</keyword>
<evidence type="ECO:0000259" key="2">
    <source>
        <dbReference type="PROSITE" id="PS50125"/>
    </source>
</evidence>
<dbReference type="AlphaFoldDB" id="A0A3B1D6R2"/>
<feature type="transmembrane region" description="Helical" evidence="1">
    <location>
        <begin position="409"/>
        <end position="428"/>
    </location>
</feature>
<dbReference type="InterPro" id="IPR001054">
    <property type="entry name" value="A/G_cyclase"/>
</dbReference>
<keyword evidence="1" id="KW-1133">Transmembrane helix</keyword>
<dbReference type="GO" id="GO:0009190">
    <property type="term" value="P:cyclic nucleotide biosynthetic process"/>
    <property type="evidence" value="ECO:0007669"/>
    <property type="project" value="InterPro"/>
</dbReference>
<gene>
    <name evidence="3" type="ORF">MNBD_NITROSPIRAE03-1888</name>
</gene>
<dbReference type="SUPFAM" id="SSF55073">
    <property type="entry name" value="Nucleotide cyclase"/>
    <property type="match status" value="1"/>
</dbReference>
<dbReference type="Pfam" id="PF00211">
    <property type="entry name" value="Guanylate_cyc"/>
    <property type="match status" value="1"/>
</dbReference>
<dbReference type="InterPro" id="IPR050697">
    <property type="entry name" value="Adenylyl/Guanylyl_Cyclase_3/4"/>
</dbReference>
<dbReference type="Gene3D" id="3.30.70.1230">
    <property type="entry name" value="Nucleotide cyclase"/>
    <property type="match status" value="1"/>
</dbReference>